<organism evidence="1 2">
    <name type="scientific">Aphanomyces astaci</name>
    <name type="common">Crayfish plague agent</name>
    <dbReference type="NCBI Taxonomy" id="112090"/>
    <lineage>
        <taxon>Eukaryota</taxon>
        <taxon>Sar</taxon>
        <taxon>Stramenopiles</taxon>
        <taxon>Oomycota</taxon>
        <taxon>Saprolegniomycetes</taxon>
        <taxon>Saprolegniales</taxon>
        <taxon>Verrucalvaceae</taxon>
        <taxon>Aphanomyces</taxon>
    </lineage>
</organism>
<sequence length="50" mass="5870">YVLTAAMYSRGVIFLRPFVDSKLRWVAVLRAIYRNHDTTSQKELLVRDSL</sequence>
<name>A0A3R7AYR1_APHAT</name>
<reference evidence="1 2" key="1">
    <citation type="submission" date="2018-08" db="EMBL/GenBank/DDBJ databases">
        <title>Aphanomyces genome sequencing and annotation.</title>
        <authorList>
            <person name="Minardi D."/>
            <person name="Oidtmann B."/>
            <person name="Van Der Giezen M."/>
            <person name="Studholme D.J."/>
        </authorList>
    </citation>
    <scope>NUCLEOTIDE SEQUENCE [LARGE SCALE GENOMIC DNA]</scope>
    <source>
        <strain evidence="1 2">FDL457</strain>
    </source>
</reference>
<accession>A0A3R7AYR1</accession>
<gene>
    <name evidence="1" type="ORF">DYB26_002292</name>
</gene>
<dbReference type="EMBL" id="QUTF01014496">
    <property type="protein sequence ID" value="RHZ12763.1"/>
    <property type="molecule type" value="Genomic_DNA"/>
</dbReference>
<protein>
    <submittedName>
        <fullName evidence="1">Uncharacterized protein</fullName>
    </submittedName>
</protein>
<comment type="caution">
    <text evidence="1">The sequence shown here is derived from an EMBL/GenBank/DDBJ whole genome shotgun (WGS) entry which is preliminary data.</text>
</comment>
<dbReference type="Proteomes" id="UP000286510">
    <property type="component" value="Unassembled WGS sequence"/>
</dbReference>
<feature type="non-terminal residue" evidence="1">
    <location>
        <position position="1"/>
    </location>
</feature>
<evidence type="ECO:0000313" key="1">
    <source>
        <dbReference type="EMBL" id="RHZ12763.1"/>
    </source>
</evidence>
<dbReference type="AlphaFoldDB" id="A0A3R7AYR1"/>
<evidence type="ECO:0000313" key="2">
    <source>
        <dbReference type="Proteomes" id="UP000286510"/>
    </source>
</evidence>
<proteinExistence type="predicted"/>